<dbReference type="AlphaFoldDB" id="A0A0A9E1D1"/>
<sequence>MSSVPTASPCKANLTVIVLQRHFIQHLIASMVIKA</sequence>
<evidence type="ECO:0000313" key="1">
    <source>
        <dbReference type="EMBL" id="JAD91705.1"/>
    </source>
</evidence>
<protein>
    <submittedName>
        <fullName evidence="1">Uncharacterized protein</fullName>
    </submittedName>
</protein>
<reference evidence="1" key="1">
    <citation type="submission" date="2014-09" db="EMBL/GenBank/DDBJ databases">
        <authorList>
            <person name="Magalhaes I.L.F."/>
            <person name="Oliveira U."/>
            <person name="Santos F.R."/>
            <person name="Vidigal T.H.D.A."/>
            <person name="Brescovit A.D."/>
            <person name="Santos A.J."/>
        </authorList>
    </citation>
    <scope>NUCLEOTIDE SEQUENCE</scope>
    <source>
        <tissue evidence="1">Shoot tissue taken approximately 20 cm above the soil surface</tissue>
    </source>
</reference>
<accession>A0A0A9E1D1</accession>
<reference evidence="1" key="2">
    <citation type="journal article" date="2015" name="Data Brief">
        <title>Shoot transcriptome of the giant reed, Arundo donax.</title>
        <authorList>
            <person name="Barrero R.A."/>
            <person name="Guerrero F.D."/>
            <person name="Moolhuijzen P."/>
            <person name="Goolsby J.A."/>
            <person name="Tidwell J."/>
            <person name="Bellgard S.E."/>
            <person name="Bellgard M.I."/>
        </authorList>
    </citation>
    <scope>NUCLEOTIDE SEQUENCE</scope>
    <source>
        <tissue evidence="1">Shoot tissue taken approximately 20 cm above the soil surface</tissue>
    </source>
</reference>
<organism evidence="1">
    <name type="scientific">Arundo donax</name>
    <name type="common">Giant reed</name>
    <name type="synonym">Donax arundinaceus</name>
    <dbReference type="NCBI Taxonomy" id="35708"/>
    <lineage>
        <taxon>Eukaryota</taxon>
        <taxon>Viridiplantae</taxon>
        <taxon>Streptophyta</taxon>
        <taxon>Embryophyta</taxon>
        <taxon>Tracheophyta</taxon>
        <taxon>Spermatophyta</taxon>
        <taxon>Magnoliopsida</taxon>
        <taxon>Liliopsida</taxon>
        <taxon>Poales</taxon>
        <taxon>Poaceae</taxon>
        <taxon>PACMAD clade</taxon>
        <taxon>Arundinoideae</taxon>
        <taxon>Arundineae</taxon>
        <taxon>Arundo</taxon>
    </lineage>
</organism>
<name>A0A0A9E1D1_ARUDO</name>
<proteinExistence type="predicted"/>
<dbReference type="EMBL" id="GBRH01206190">
    <property type="protein sequence ID" value="JAD91705.1"/>
    <property type="molecule type" value="Transcribed_RNA"/>
</dbReference>